<evidence type="ECO:0000313" key="3">
    <source>
        <dbReference type="EMBL" id="MYM37882.1"/>
    </source>
</evidence>
<dbReference type="InterPro" id="IPR039448">
    <property type="entry name" value="Beta_helix"/>
</dbReference>
<reference evidence="3 4" key="1">
    <citation type="submission" date="2019-12" db="EMBL/GenBank/DDBJ databases">
        <title>Novel species isolated from a subtropical stream in China.</title>
        <authorList>
            <person name="Lu H."/>
        </authorList>
    </citation>
    <scope>NUCLEOTIDE SEQUENCE [LARGE SCALE GENOMIC DNA]</scope>
    <source>
        <strain evidence="3 4">CY13W</strain>
    </source>
</reference>
<dbReference type="Proteomes" id="UP000478090">
    <property type="component" value="Unassembled WGS sequence"/>
</dbReference>
<name>A0ABW9VGL3_9BURK</name>
<evidence type="ECO:0000259" key="2">
    <source>
        <dbReference type="Pfam" id="PF13229"/>
    </source>
</evidence>
<evidence type="ECO:0000256" key="1">
    <source>
        <dbReference type="SAM" id="SignalP"/>
    </source>
</evidence>
<dbReference type="Gene3D" id="2.160.20.10">
    <property type="entry name" value="Single-stranded right-handed beta-helix, Pectin lyase-like"/>
    <property type="match status" value="1"/>
</dbReference>
<dbReference type="RefSeq" id="WP_161037308.1">
    <property type="nucleotide sequence ID" value="NZ_WWCM01000001.1"/>
</dbReference>
<sequence length="549" mass="59250">MKTLRIALGWLALLASPAWAANGTGSKAALIHVDCSVAGDVAGDGSLKAPLRRLDALNALVLQAGSHVRFRRGSVCRGTFSPAPGSSGTAAAPIVVDSYGPPALPRPHIAAGCLPTVPVVHPSQQGAAMRYAPLCQRDDGPVRRAALHLYNTQYWEIRDLELSNDGLSEAGRVGLLVQLENYGTGVHYRLDKLLVHHVRGYLKDEAGRALAYKATGGILFEVTRDAETPEQTGQPTRFADVRIENSEVYQVDGIGISNRSAWMCRSGGAPCGDYAPYKGRPELLEARAPQVQQEYTPSTGLVIRNNRVHNIGGDGIIVRTASAPLVESNLVYDIWLRAPGNSAGVWAINTDDALFRYNEVHDVRLPQGDKLFDGMAFDADMGTRNTRIEANFSHDNGGGLVLFCACGQDGLGRQAMVSGAVVVNNLSLNDRRRAIMVAGLDDALVSHNLVVAAPEAALLEVHDYPTPDRLTLRSNRFITRGTAPAALYHTVSVAGAGSAFIWQDNRYSGYGTDVQGQRESLAQAEVDRLVQRWMQTSGFRQHAYRALAR</sequence>
<dbReference type="InterPro" id="IPR006626">
    <property type="entry name" value="PbH1"/>
</dbReference>
<feature type="signal peptide" evidence="1">
    <location>
        <begin position="1"/>
        <end position="20"/>
    </location>
</feature>
<protein>
    <recommendedName>
        <fullName evidence="2">Right handed beta helix domain-containing protein</fullName>
    </recommendedName>
</protein>
<keyword evidence="1" id="KW-0732">Signal</keyword>
<feature type="chain" id="PRO_5045892485" description="Right handed beta helix domain-containing protein" evidence="1">
    <location>
        <begin position="21"/>
        <end position="549"/>
    </location>
</feature>
<evidence type="ECO:0000313" key="4">
    <source>
        <dbReference type="Proteomes" id="UP000478090"/>
    </source>
</evidence>
<dbReference type="Pfam" id="PF13229">
    <property type="entry name" value="Beta_helix"/>
    <property type="match status" value="1"/>
</dbReference>
<keyword evidence="4" id="KW-1185">Reference proteome</keyword>
<dbReference type="InterPro" id="IPR011050">
    <property type="entry name" value="Pectin_lyase_fold/virulence"/>
</dbReference>
<accession>A0ABW9VGL3</accession>
<feature type="domain" description="Right handed beta helix" evidence="2">
    <location>
        <begin position="298"/>
        <end position="458"/>
    </location>
</feature>
<dbReference type="SUPFAM" id="SSF51126">
    <property type="entry name" value="Pectin lyase-like"/>
    <property type="match status" value="1"/>
</dbReference>
<organism evidence="3 4">
    <name type="scientific">Duganella qianjiadongensis</name>
    <dbReference type="NCBI Taxonomy" id="2692176"/>
    <lineage>
        <taxon>Bacteria</taxon>
        <taxon>Pseudomonadati</taxon>
        <taxon>Pseudomonadota</taxon>
        <taxon>Betaproteobacteria</taxon>
        <taxon>Burkholderiales</taxon>
        <taxon>Oxalobacteraceae</taxon>
        <taxon>Telluria group</taxon>
        <taxon>Duganella</taxon>
    </lineage>
</organism>
<proteinExistence type="predicted"/>
<dbReference type="InterPro" id="IPR012334">
    <property type="entry name" value="Pectin_lyas_fold"/>
</dbReference>
<dbReference type="EMBL" id="WWCM01000001">
    <property type="protein sequence ID" value="MYM37882.1"/>
    <property type="molecule type" value="Genomic_DNA"/>
</dbReference>
<comment type="caution">
    <text evidence="3">The sequence shown here is derived from an EMBL/GenBank/DDBJ whole genome shotgun (WGS) entry which is preliminary data.</text>
</comment>
<gene>
    <name evidence="3" type="ORF">GTP27_00895</name>
</gene>
<dbReference type="SMART" id="SM00710">
    <property type="entry name" value="PbH1"/>
    <property type="match status" value="5"/>
</dbReference>